<dbReference type="Proteomes" id="UP000177091">
    <property type="component" value="Unassembled WGS sequence"/>
</dbReference>
<dbReference type="InterPro" id="IPR001789">
    <property type="entry name" value="Sig_transdc_resp-reg_receiver"/>
</dbReference>
<dbReference type="Pfam" id="PF00072">
    <property type="entry name" value="Response_reg"/>
    <property type="match status" value="1"/>
</dbReference>
<dbReference type="PANTHER" id="PTHR44591:SF3">
    <property type="entry name" value="RESPONSE REGULATORY DOMAIN-CONTAINING PROTEIN"/>
    <property type="match status" value="1"/>
</dbReference>
<dbReference type="Gene3D" id="3.40.50.2300">
    <property type="match status" value="1"/>
</dbReference>
<dbReference type="EMBL" id="MGFK01000037">
    <property type="protein sequence ID" value="OGM03502.1"/>
    <property type="molecule type" value="Genomic_DNA"/>
</dbReference>
<feature type="modified residue" description="4-aspartylphosphate" evidence="2">
    <location>
        <position position="52"/>
    </location>
</feature>
<evidence type="ECO:0000313" key="5">
    <source>
        <dbReference type="Proteomes" id="UP000177091"/>
    </source>
</evidence>
<organism evidence="4 5">
    <name type="scientific">Candidatus Woesebacteria bacterium GWA1_42_12</name>
    <dbReference type="NCBI Taxonomy" id="1802472"/>
    <lineage>
        <taxon>Bacteria</taxon>
        <taxon>Candidatus Woeseibacteriota</taxon>
    </lineage>
</organism>
<accession>A0A1F7WKW9</accession>
<evidence type="ECO:0000256" key="1">
    <source>
        <dbReference type="ARBA" id="ARBA00022553"/>
    </source>
</evidence>
<evidence type="ECO:0000256" key="2">
    <source>
        <dbReference type="PROSITE-ProRule" id="PRU00169"/>
    </source>
</evidence>
<dbReference type="PANTHER" id="PTHR44591">
    <property type="entry name" value="STRESS RESPONSE REGULATOR PROTEIN 1"/>
    <property type="match status" value="1"/>
</dbReference>
<dbReference type="GO" id="GO:0000160">
    <property type="term" value="P:phosphorelay signal transduction system"/>
    <property type="evidence" value="ECO:0007669"/>
    <property type="project" value="InterPro"/>
</dbReference>
<evidence type="ECO:0000313" key="4">
    <source>
        <dbReference type="EMBL" id="OGM03502.1"/>
    </source>
</evidence>
<reference evidence="4 5" key="1">
    <citation type="journal article" date="2016" name="Nat. Commun.">
        <title>Thousands of microbial genomes shed light on interconnected biogeochemical processes in an aquifer system.</title>
        <authorList>
            <person name="Anantharaman K."/>
            <person name="Brown C.T."/>
            <person name="Hug L.A."/>
            <person name="Sharon I."/>
            <person name="Castelle C.J."/>
            <person name="Probst A.J."/>
            <person name="Thomas B.C."/>
            <person name="Singh A."/>
            <person name="Wilkins M.J."/>
            <person name="Karaoz U."/>
            <person name="Brodie E.L."/>
            <person name="Williams K.H."/>
            <person name="Hubbard S.S."/>
            <person name="Banfield J.F."/>
        </authorList>
    </citation>
    <scope>NUCLEOTIDE SEQUENCE [LARGE SCALE GENOMIC DNA]</scope>
</reference>
<comment type="caution">
    <text evidence="4">The sequence shown here is derived from an EMBL/GenBank/DDBJ whole genome shotgun (WGS) entry which is preliminary data.</text>
</comment>
<dbReference type="SUPFAM" id="SSF52172">
    <property type="entry name" value="CheY-like"/>
    <property type="match status" value="1"/>
</dbReference>
<proteinExistence type="predicted"/>
<evidence type="ECO:0000259" key="3">
    <source>
        <dbReference type="PROSITE" id="PS50110"/>
    </source>
</evidence>
<dbReference type="InterPro" id="IPR011006">
    <property type="entry name" value="CheY-like_superfamily"/>
</dbReference>
<sequence>MSKILIIEDDPYVLKFYARLFALGKYEVEMAGSGKEGLEKARASKPSLILLDIMMPEMDGFVVLKELKADPETKDSEVIMLTNLSDTESYKKAIELGANGYLIKVNNPPEKLIEEIEKHIHG</sequence>
<dbReference type="InterPro" id="IPR050595">
    <property type="entry name" value="Bact_response_regulator"/>
</dbReference>
<name>A0A1F7WKW9_9BACT</name>
<dbReference type="AlphaFoldDB" id="A0A1F7WKW9"/>
<feature type="domain" description="Response regulatory" evidence="3">
    <location>
        <begin position="3"/>
        <end position="119"/>
    </location>
</feature>
<keyword evidence="1 2" id="KW-0597">Phosphoprotein</keyword>
<dbReference type="PROSITE" id="PS50110">
    <property type="entry name" value="RESPONSE_REGULATORY"/>
    <property type="match status" value="1"/>
</dbReference>
<protein>
    <recommendedName>
        <fullName evidence="3">Response regulatory domain-containing protein</fullName>
    </recommendedName>
</protein>
<gene>
    <name evidence="4" type="ORF">A2112_02165</name>
</gene>
<dbReference type="SMART" id="SM00448">
    <property type="entry name" value="REC"/>
    <property type="match status" value="1"/>
</dbReference>